<dbReference type="PROSITE" id="PS50293">
    <property type="entry name" value="TPR_REGION"/>
    <property type="match status" value="2"/>
</dbReference>
<feature type="compositionally biased region" description="Low complexity" evidence="19">
    <location>
        <begin position="1071"/>
        <end position="1082"/>
    </location>
</feature>
<keyword evidence="8 20" id="KW-0812">Transmembrane</keyword>
<dbReference type="Pfam" id="PF13181">
    <property type="entry name" value="TPR_8"/>
    <property type="match status" value="2"/>
</dbReference>
<feature type="repeat" description="TPR" evidence="18">
    <location>
        <begin position="2035"/>
        <end position="2068"/>
    </location>
</feature>
<comment type="pathway">
    <text evidence="4">Protein modification; protein glycosylation.</text>
</comment>
<feature type="repeat" description="TPR" evidence="18">
    <location>
        <begin position="2151"/>
        <end position="2184"/>
    </location>
</feature>
<evidence type="ECO:0000256" key="5">
    <source>
        <dbReference type="ARBA" id="ARBA00007882"/>
    </source>
</evidence>
<evidence type="ECO:0000313" key="23">
    <source>
        <dbReference type="Proteomes" id="UP000290572"/>
    </source>
</evidence>
<dbReference type="InterPro" id="IPR052384">
    <property type="entry name" value="TMTC_O-mannosyltransferase"/>
</dbReference>
<gene>
    <name evidence="22" type="ORF">ROHU_004212</name>
</gene>
<feature type="disulfide bond" evidence="17">
    <location>
        <begin position="419"/>
        <end position="429"/>
    </location>
</feature>
<feature type="disulfide bond" evidence="17">
    <location>
        <begin position="40"/>
        <end position="50"/>
    </location>
</feature>
<dbReference type="EMBL" id="QBIY01011229">
    <property type="protein sequence ID" value="RXN33933.1"/>
    <property type="molecule type" value="Genomic_DNA"/>
</dbReference>
<feature type="transmembrane region" description="Helical" evidence="20">
    <location>
        <begin position="1728"/>
        <end position="1753"/>
    </location>
</feature>
<dbReference type="EC" id="2.4.1.109" evidence="6"/>
<feature type="disulfide bond" evidence="17">
    <location>
        <begin position="352"/>
        <end position="362"/>
    </location>
</feature>
<keyword evidence="10" id="KW-0677">Repeat</keyword>
<feature type="compositionally biased region" description="Polar residues" evidence="19">
    <location>
        <begin position="1419"/>
        <end position="1432"/>
    </location>
</feature>
<dbReference type="Pfam" id="PF10427">
    <property type="entry name" value="Ago_hook"/>
    <property type="match status" value="1"/>
</dbReference>
<feature type="region of interest" description="Disordered" evidence="19">
    <location>
        <begin position="103"/>
        <end position="126"/>
    </location>
</feature>
<feature type="transmembrane region" description="Helical" evidence="20">
    <location>
        <begin position="1642"/>
        <end position="1659"/>
    </location>
</feature>
<feature type="region of interest" description="Disordered" evidence="19">
    <location>
        <begin position="829"/>
        <end position="866"/>
    </location>
</feature>
<keyword evidence="9" id="KW-0732">Signal</keyword>
<proteinExistence type="inferred from homology"/>
<evidence type="ECO:0000256" key="6">
    <source>
        <dbReference type="ARBA" id="ARBA00012839"/>
    </source>
</evidence>
<dbReference type="PROSITE" id="PS50287">
    <property type="entry name" value="SRCR_2"/>
    <property type="match status" value="3"/>
</dbReference>
<feature type="domain" description="SRCR" evidence="21">
    <location>
        <begin position="284"/>
        <end position="381"/>
    </location>
</feature>
<dbReference type="GO" id="GO:0005789">
    <property type="term" value="C:endoplasmic reticulum membrane"/>
    <property type="evidence" value="ECO:0007669"/>
    <property type="project" value="TreeGrafter"/>
</dbReference>
<reference evidence="22 23" key="1">
    <citation type="submission" date="2018-03" db="EMBL/GenBank/DDBJ databases">
        <title>Draft genome sequence of Rohu Carp (Labeo rohita).</title>
        <authorList>
            <person name="Das P."/>
            <person name="Kushwaha B."/>
            <person name="Joshi C.G."/>
            <person name="Kumar D."/>
            <person name="Nagpure N.S."/>
            <person name="Sahoo L."/>
            <person name="Das S.P."/>
            <person name="Bit A."/>
            <person name="Patnaik S."/>
            <person name="Meher P.K."/>
            <person name="Jayasankar P."/>
            <person name="Koringa P.G."/>
            <person name="Patel N.V."/>
            <person name="Hinsu A.T."/>
            <person name="Kumar R."/>
            <person name="Pandey M."/>
            <person name="Agarwal S."/>
            <person name="Srivastava S."/>
            <person name="Singh M."/>
            <person name="Iquebal M.A."/>
            <person name="Jaiswal S."/>
            <person name="Angadi U.B."/>
            <person name="Kumar N."/>
            <person name="Raza M."/>
            <person name="Shah T.M."/>
            <person name="Rai A."/>
            <person name="Jena J.K."/>
        </authorList>
    </citation>
    <scope>NUCLEOTIDE SEQUENCE [LARGE SCALE GENOMIC DNA]</scope>
    <source>
        <strain evidence="22">DASCIFA01</strain>
        <tissue evidence="22">Testis</tissue>
    </source>
</reference>
<dbReference type="SMART" id="SM00028">
    <property type="entry name" value="TPR"/>
    <property type="match status" value="6"/>
</dbReference>
<feature type="region of interest" description="Disordered" evidence="19">
    <location>
        <begin position="1038"/>
        <end position="1455"/>
    </location>
</feature>
<dbReference type="SUPFAM" id="SSF53335">
    <property type="entry name" value="S-adenosyl-L-methionine-dependent methyltransferases"/>
    <property type="match status" value="1"/>
</dbReference>
<dbReference type="InterPro" id="IPR019734">
    <property type="entry name" value="TPR_rpt"/>
</dbReference>
<dbReference type="Gene3D" id="1.25.40.10">
    <property type="entry name" value="Tetratricopeptide repeat domain"/>
    <property type="match status" value="3"/>
</dbReference>
<evidence type="ECO:0000256" key="15">
    <source>
        <dbReference type="ARBA" id="ARBA00023157"/>
    </source>
</evidence>
<dbReference type="PANTHER" id="PTHR44216">
    <property type="entry name" value="PROTEIN O-MANNOSYL-TRANSFERASE TMTC2"/>
    <property type="match status" value="1"/>
</dbReference>
<feature type="compositionally biased region" description="Basic and acidic residues" evidence="19">
    <location>
        <begin position="837"/>
        <end position="859"/>
    </location>
</feature>
<dbReference type="Pfam" id="PF13432">
    <property type="entry name" value="TPR_16"/>
    <property type="match status" value="1"/>
</dbReference>
<dbReference type="SMART" id="SM00202">
    <property type="entry name" value="SR"/>
    <property type="match status" value="3"/>
</dbReference>
<dbReference type="Gene3D" id="3.10.250.10">
    <property type="entry name" value="SRCR-like domain"/>
    <property type="match status" value="3"/>
</dbReference>
<feature type="transmembrane region" description="Helical" evidence="20">
    <location>
        <begin position="1901"/>
        <end position="1925"/>
    </location>
</feature>
<keyword evidence="13 20" id="KW-1133">Transmembrane helix</keyword>
<organism evidence="22 23">
    <name type="scientific">Labeo rohita</name>
    <name type="common">Indian major carp</name>
    <name type="synonym">Cyprinus rohita</name>
    <dbReference type="NCBI Taxonomy" id="84645"/>
    <lineage>
        <taxon>Eukaryota</taxon>
        <taxon>Metazoa</taxon>
        <taxon>Chordata</taxon>
        <taxon>Craniata</taxon>
        <taxon>Vertebrata</taxon>
        <taxon>Euteleostomi</taxon>
        <taxon>Actinopterygii</taxon>
        <taxon>Neopterygii</taxon>
        <taxon>Teleostei</taxon>
        <taxon>Ostariophysi</taxon>
        <taxon>Cypriniformes</taxon>
        <taxon>Cyprinidae</taxon>
        <taxon>Labeoninae</taxon>
        <taxon>Labeonini</taxon>
        <taxon>Labeo</taxon>
    </lineage>
</organism>
<evidence type="ECO:0000256" key="1">
    <source>
        <dbReference type="ARBA" id="ARBA00004141"/>
    </source>
</evidence>
<dbReference type="Proteomes" id="UP000290572">
    <property type="component" value="Unassembled WGS sequence"/>
</dbReference>
<comment type="caution">
    <text evidence="22">The sequence shown here is derived from an EMBL/GenBank/DDBJ whole genome shotgun (WGS) entry which is preliminary data.</text>
</comment>
<dbReference type="InterPro" id="IPR001190">
    <property type="entry name" value="SRCR"/>
</dbReference>
<dbReference type="Pfam" id="PF13679">
    <property type="entry name" value="Methyltransf_32"/>
    <property type="match status" value="1"/>
</dbReference>
<evidence type="ECO:0000256" key="19">
    <source>
        <dbReference type="SAM" id="MobiDB-lite"/>
    </source>
</evidence>
<evidence type="ECO:0000256" key="17">
    <source>
        <dbReference type="PROSITE-ProRule" id="PRU00196"/>
    </source>
</evidence>
<evidence type="ECO:0000256" key="13">
    <source>
        <dbReference type="ARBA" id="ARBA00022989"/>
    </source>
</evidence>
<dbReference type="PROSITE" id="PS50005">
    <property type="entry name" value="TPR"/>
    <property type="match status" value="6"/>
</dbReference>
<feature type="compositionally biased region" description="Polar residues" evidence="19">
    <location>
        <begin position="1083"/>
        <end position="1092"/>
    </location>
</feature>
<feature type="region of interest" description="Disordered" evidence="19">
    <location>
        <begin position="482"/>
        <end position="513"/>
    </location>
</feature>
<keyword evidence="15 17" id="KW-1015">Disulfide bond</keyword>
<feature type="compositionally biased region" description="Basic and acidic residues" evidence="19">
    <location>
        <begin position="631"/>
        <end position="641"/>
    </location>
</feature>
<dbReference type="STRING" id="84645.A0A498NPU8"/>
<feature type="compositionally biased region" description="Gly residues" evidence="19">
    <location>
        <begin position="1139"/>
        <end position="1150"/>
    </location>
</feature>
<evidence type="ECO:0000256" key="18">
    <source>
        <dbReference type="PROSITE-ProRule" id="PRU00339"/>
    </source>
</evidence>
<keyword evidence="11 18" id="KW-0802">TPR repeat</keyword>
<dbReference type="GO" id="GO:0004169">
    <property type="term" value="F:dolichyl-phosphate-mannose-protein mannosyltransferase activity"/>
    <property type="evidence" value="ECO:0007669"/>
    <property type="project" value="UniProtKB-EC"/>
</dbReference>
<evidence type="ECO:0000256" key="11">
    <source>
        <dbReference type="ARBA" id="ARBA00022803"/>
    </source>
</evidence>
<keyword evidence="7" id="KW-0808">Transferase</keyword>
<feature type="domain" description="SRCR" evidence="21">
    <location>
        <begin position="1"/>
        <end position="71"/>
    </location>
</feature>
<dbReference type="Gene3D" id="3.40.50.150">
    <property type="entry name" value="Vaccinia Virus protein VP39"/>
    <property type="match status" value="1"/>
</dbReference>
<evidence type="ECO:0000256" key="10">
    <source>
        <dbReference type="ARBA" id="ARBA00022737"/>
    </source>
</evidence>
<feature type="transmembrane region" description="Helical" evidence="20">
    <location>
        <begin position="134"/>
        <end position="154"/>
    </location>
</feature>
<name>A0A498NPU8_LABRO</name>
<feature type="repeat" description="TPR" evidence="18">
    <location>
        <begin position="2114"/>
        <end position="2147"/>
    </location>
</feature>
<evidence type="ECO:0000313" key="22">
    <source>
        <dbReference type="EMBL" id="RXN33933.1"/>
    </source>
</evidence>
<evidence type="ECO:0000256" key="12">
    <source>
        <dbReference type="ARBA" id="ARBA00022824"/>
    </source>
</evidence>
<dbReference type="Pfam" id="PF13424">
    <property type="entry name" value="TPR_12"/>
    <property type="match status" value="1"/>
</dbReference>
<evidence type="ECO:0000256" key="8">
    <source>
        <dbReference type="ARBA" id="ARBA00022692"/>
    </source>
</evidence>
<feature type="compositionally biased region" description="Polar residues" evidence="19">
    <location>
        <begin position="1210"/>
        <end position="1270"/>
    </location>
</feature>
<accession>A0A498NPU8</accession>
<feature type="compositionally biased region" description="Low complexity" evidence="19">
    <location>
        <begin position="103"/>
        <end position="125"/>
    </location>
</feature>
<feature type="domain" description="SRCR" evidence="21">
    <location>
        <begin position="391"/>
        <end position="450"/>
    </location>
</feature>
<feature type="transmembrane region" description="Helical" evidence="20">
    <location>
        <begin position="1959"/>
        <end position="1976"/>
    </location>
</feature>
<protein>
    <recommendedName>
        <fullName evidence="6">dolichyl-phosphate-mannose--protein mannosyltransferase</fullName>
        <ecNumber evidence="6">2.4.1.109</ecNumber>
    </recommendedName>
</protein>
<sequence length="2257" mass="249607">MDRNTASLICQELNCGRSGVLSDSTARVKSAPNWLDEVTCRTHDLNLWQCPSSPWGQNDCGEKEVAKITCSEEETHESPQSRLTCFTSPSAYQRQCTNFPDLSVSSTPATTTTASPPVRSTSVTPPQTPPFPPMLVIVLVVVLLLLLVPLLILIQQNRVMRRALSKRRHRMTSEAVYEEIQHRHNHFTQRGSLISEELHSGYENTDELLSEDTPESYDDVMTSGLNSDIKKVNTPENYDDVIINRPSSQGVTEGVQEEYDDVTSVSEDVTNLLDSCLALHDGLVRLSGERQCEGEVEVFIHQVWRRVLLDSWSLTESSVVCRQLGCGSVLNFYGSSSSSPEHSHECVTGFQCSGSEAHLGNCSSPQTLNCSSTQQLSITCLEFKEIRLTEGCEGNVEVFYNGSWARVKSAPNWLDEVTCRSHDLNLWQCPSSPWGQNNCGEDEVAKITCSEEETHESPQSRLTCFTSPSPYQRQCTNFPDLSVSTTPATTTSASPTVRLTSVTPPQTPSTVSPQSSVPPVLVIVLVVVLLLLLVPLLLLIQQNRVMRRALSKRSHRMTSEAVYEEIQHRHNHFTQRGSLISEELHSGYEDADELLSEEMVKEITPGYYDDVITDGLKPDHETVGDQEEYEDVKNSNKDGRDLLGESSDEVLAPDEFMNCKKAHEVQEMSKVVACLAKCCRVKQVIDVGSGKGYLCSYLSMRFDLQVFGIDSSSTNTHGAQERNRKLKKFSKAYQKSNKAARKQPLNSEDGSKQHSINFENSDGNKNFITEEKESFEAQAETSALSKQVTKDLSASDNAAECPLDPNDSDAGSSFFSMLSLDVIEDVSPRVHPSQLSLEEREKRKRENLERKAREGRGNDSDDSLFSPLTSYVTAETELKTLITELEALERVSAGGGLPMESLFYRAVLHVILRDHYDSFKSEKRVGNVYSKASSFVDYVRRALKKLDLDDTKLSDGDIQSYHEHYSPRMNEMVAFNMLKVILAPCIEGLILLDRLCYLKEQHDIALGLAQMARAGDECRFSCSVEALRSVVKTAAWDVSRSEKKTGNNGQTGWGSAPPQASNSGGWGDGASTNKSSDSSVSSWTEPKSSTGWGETKGHVGQSGWEDAPSVTMNKGGSSWNGAKDDKSSSWNNPPKAKQGWGGEGWGGEGPKGNHWGEPQKSGSGGWDSDSDRSGSTWSEPGRASNTWGGSGGTNTPDQSGPTTGWGEPPKTNNQNQTWGEPIKSSHSNPTWGDSTKPNNSSEWGKSQESSMGTFRSGSTSQTGAPGQNKPTGWLGGPMPTASKEESSTGWEEPSPESVRRRMEIDDGTSAWGDPNKYNNSSVNMWNKNTAGDQDGMAVSQPPQAQSSMAPKEKNCSSGWGEPYGAPQKMESSTWGEHAAPPVTVDNGTAAWGKPVDTGSSWEEPGRENSGGSGWGNAAIGQQSQHKSGSKPMQDNWGGEEMSMTGHSNWGEEEEEVEIGMWNNNPSQEMNQTGNWSYKKMPPKLNKGPNKQDESPWMNQFVKQFNNMYPRDSAEDSLKSNKMDMSGGSRAIKTNQDLLPDTPWTNILYDDFWGTLLTHSGSHKSFRPLCTLSFRLNYALGGLDPWGYHLVNVGLHCCVTALFTAFCRPLLGGGPWSLLAGLLFASHPIHTEAVAGVVGRADVGAAFCFLLSLICYVQYCRLRASAAHSSGVVWRTKLWMAGSLGAAAAALLWKEQGVTVLAVSAVYDLCIVHRLRLRQVVIMVLKRKNMSLLVSLAWLVGFGMILLAARFYWMGNKPPNFSNSDNPAADSPHLLTRALTFLYLPAVNAWLLLCPDKLSFDWSMDAIPLLRSIVDWRNLQSVLFYSGFALLSWFGLRNQSLQSSKIIETNGKSHMSNGKSATNGYCHNHDDNHYRDSNSPKRNGYHKPLKTQQKRLPATENVVIFSLGLLVLPFIPATNLFFYVGFVVAERVLYIPSMGFCLLVTVALRSMFVRCRARRSRAFLLSCAACLVLLYSLKTVRRNQDWQSEEMLYKSGIAVNPAKAWGNLGNVLKNQGKMAEAEKAYRNALYYRGNMADMLYNLGLLLQESERFSEALHYYKLAIGSRPTLASAYLNVGIILVSQGNIEEAKRTFHTCADIPDENLKDPHAHKSSVTSCLYNLGKLLHEQGQHEEALSIYKEAVQKMPRQFAPQSLYNMMGEAYMRLNNLEEAGHWYRESLKAKPDHIPAHLTYGKLLSIMHPAALMNLGAILHLNGKLKEAESNYLRALQLKPDDLITQSNLHKLWNVMQKQGLRASGT</sequence>
<feature type="region of interest" description="Disordered" evidence="19">
    <location>
        <begin position="619"/>
        <end position="641"/>
    </location>
</feature>
<evidence type="ECO:0000256" key="20">
    <source>
        <dbReference type="SAM" id="Phobius"/>
    </source>
</evidence>
<dbReference type="InterPro" id="IPR025714">
    <property type="entry name" value="Methyltranfer_dom"/>
</dbReference>
<comment type="subcellular location">
    <subcellularLocation>
        <location evidence="3">Endoplasmic reticulum</location>
    </subcellularLocation>
    <subcellularLocation>
        <location evidence="1">Membrane</location>
        <topology evidence="1">Multi-pass membrane protein</topology>
    </subcellularLocation>
    <subcellularLocation>
        <location evidence="2">Membrane</location>
        <topology evidence="2">Single-pass membrane protein</topology>
    </subcellularLocation>
</comment>
<keyword evidence="16" id="KW-0325">Glycoprotein</keyword>
<dbReference type="SUPFAM" id="SSF56487">
    <property type="entry name" value="SRCR-like"/>
    <property type="match status" value="3"/>
</dbReference>
<dbReference type="InterPro" id="IPR029063">
    <property type="entry name" value="SAM-dependent_MTases_sf"/>
</dbReference>
<evidence type="ECO:0000256" key="7">
    <source>
        <dbReference type="ARBA" id="ARBA00022679"/>
    </source>
</evidence>
<dbReference type="InterPro" id="IPR019486">
    <property type="entry name" value="Argonaute_hook_dom"/>
</dbReference>
<evidence type="ECO:0000256" key="9">
    <source>
        <dbReference type="ARBA" id="ARBA00022729"/>
    </source>
</evidence>
<feature type="repeat" description="TPR" evidence="18">
    <location>
        <begin position="2069"/>
        <end position="2102"/>
    </location>
</feature>
<keyword evidence="12" id="KW-0256">Endoplasmic reticulum</keyword>
<evidence type="ECO:0000256" key="2">
    <source>
        <dbReference type="ARBA" id="ARBA00004167"/>
    </source>
</evidence>
<comment type="caution">
    <text evidence="17">Lacks conserved residue(s) required for the propagation of feature annotation.</text>
</comment>
<keyword evidence="23" id="KW-1185">Reference proteome</keyword>
<feature type="compositionally biased region" description="Polar residues" evidence="19">
    <location>
        <begin position="1316"/>
        <end position="1331"/>
    </location>
</feature>
<dbReference type="FunFam" id="3.10.250.10:FF:000016">
    <property type="entry name" value="Scavenger receptor cysteine-rich protein type 12"/>
    <property type="match status" value="1"/>
</dbReference>
<dbReference type="Pfam" id="PF08409">
    <property type="entry name" value="TMTC_DUF1736"/>
    <property type="match status" value="1"/>
</dbReference>
<dbReference type="PANTHER" id="PTHR44216:SF3">
    <property type="entry name" value="PROTEIN O-MANNOSYL-TRANSFERASE TMTC2"/>
    <property type="match status" value="1"/>
</dbReference>
<evidence type="ECO:0000256" key="14">
    <source>
        <dbReference type="ARBA" id="ARBA00023136"/>
    </source>
</evidence>
<dbReference type="UniPathway" id="UPA00378"/>
<dbReference type="InterPro" id="IPR011990">
    <property type="entry name" value="TPR-like_helical_dom_sf"/>
</dbReference>
<dbReference type="Pfam" id="PF00530">
    <property type="entry name" value="SRCR"/>
    <property type="match status" value="3"/>
</dbReference>
<comment type="similarity">
    <text evidence="5">Belongs to the TMTC family.</text>
</comment>
<feature type="compositionally biased region" description="Polar residues" evidence="19">
    <location>
        <begin position="744"/>
        <end position="764"/>
    </location>
</feature>
<dbReference type="InterPro" id="IPR036772">
    <property type="entry name" value="SRCR-like_dom_sf"/>
</dbReference>
<evidence type="ECO:0000259" key="21">
    <source>
        <dbReference type="PROSITE" id="PS50287"/>
    </source>
</evidence>
<evidence type="ECO:0000256" key="4">
    <source>
        <dbReference type="ARBA" id="ARBA00004922"/>
    </source>
</evidence>
<feature type="transmembrane region" description="Helical" evidence="20">
    <location>
        <begin position="1931"/>
        <end position="1947"/>
    </location>
</feature>
<dbReference type="SUPFAM" id="SSF48452">
    <property type="entry name" value="TPR-like"/>
    <property type="match status" value="1"/>
</dbReference>
<dbReference type="PRINTS" id="PR00258">
    <property type="entry name" value="SPERACTRCPTR"/>
</dbReference>
<feature type="compositionally biased region" description="Polar residues" evidence="19">
    <location>
        <begin position="1110"/>
        <end position="1120"/>
    </location>
</feature>
<keyword evidence="14 20" id="KW-0472">Membrane</keyword>
<feature type="transmembrane region" description="Helical" evidence="20">
    <location>
        <begin position="1773"/>
        <end position="1793"/>
    </location>
</feature>
<feature type="region of interest" description="Disordered" evidence="19">
    <location>
        <begin position="736"/>
        <end position="764"/>
    </location>
</feature>
<dbReference type="InterPro" id="IPR013618">
    <property type="entry name" value="TMTC_DUF1736"/>
</dbReference>
<evidence type="ECO:0000256" key="3">
    <source>
        <dbReference type="ARBA" id="ARBA00004240"/>
    </source>
</evidence>
<evidence type="ECO:0000256" key="16">
    <source>
        <dbReference type="ARBA" id="ARBA00023180"/>
    </source>
</evidence>
<feature type="repeat" description="TPR" evidence="18">
    <location>
        <begin position="2001"/>
        <end position="2034"/>
    </location>
</feature>
<feature type="transmembrane region" description="Helical" evidence="20">
    <location>
        <begin position="520"/>
        <end position="540"/>
    </location>
</feature>
<feature type="repeat" description="TPR" evidence="18">
    <location>
        <begin position="2200"/>
        <end position="2233"/>
    </location>
</feature>